<protein>
    <recommendedName>
        <fullName evidence="2">Daxx histone-binding domain-containing protein</fullName>
    </recommendedName>
</protein>
<feature type="region of interest" description="Disordered" evidence="1">
    <location>
        <begin position="1"/>
        <end position="22"/>
    </location>
</feature>
<evidence type="ECO:0000259" key="2">
    <source>
        <dbReference type="Pfam" id="PF20920"/>
    </source>
</evidence>
<dbReference type="InParanoid" id="A0A1Y1L591"/>
<dbReference type="GO" id="GO:0003714">
    <property type="term" value="F:transcription corepressor activity"/>
    <property type="evidence" value="ECO:0007669"/>
    <property type="project" value="TreeGrafter"/>
</dbReference>
<evidence type="ECO:0000313" key="3">
    <source>
        <dbReference type="EMBL" id="JAV68843.1"/>
    </source>
</evidence>
<evidence type="ECO:0000313" key="4">
    <source>
        <dbReference type="EMBL" id="KAB0790287.1"/>
    </source>
</evidence>
<dbReference type="GO" id="GO:0003713">
    <property type="term" value="F:transcription coactivator activity"/>
    <property type="evidence" value="ECO:0007669"/>
    <property type="project" value="TreeGrafter"/>
</dbReference>
<sequence length="403" mass="46782">MDVITLSSSDDESSSYKQPRKRIKLQTLPSKTICLDSSDDEPSQSHLVSKENGITKCEPGAECDNSINSGREEVGHGIAESAPIPLESTEPKTDSADVIEEKLTRFFDKCFKTVTRSDHKELFIQVIPKVKAYYDKLKRLKCNLKDFECVLDRDTNVEYDARTASSRFDQIFQFLKGKINELENTIVIQGPKKQHLKKLEKALRLVNRRIAKLDNAEVNFDDEENSHYLQAAKYKERATKIFRKICEIRKEDPNMDRPLYTKINFTKSKFPEFNRVINKRFRDFLQFPTYYDMDQCLRKCVADKGMQVREEELKSEVKFCFEKLGLSMKQKRSLDLYDSHSDFIAGTEDPAQNNEEVTNRLRENYRNGSKRMEEVLEKYTRMQESGVNPDVSSDSDDSNIDSN</sequence>
<gene>
    <name evidence="5" type="ORF">PPYR_06920</name>
    <name evidence="4" type="ORF">PPYR_15376</name>
</gene>
<feature type="region of interest" description="Disordered" evidence="1">
    <location>
        <begin position="380"/>
        <end position="403"/>
    </location>
</feature>
<reference evidence="4" key="3">
    <citation type="submission" date="2019-08" db="EMBL/GenBank/DDBJ databases">
        <authorList>
            <consortium name="Photinus pyralis genome working group"/>
            <person name="Fallon T.R."/>
            <person name="Sander Lower S.E."/>
            <person name="Weng J.-K."/>
        </authorList>
    </citation>
    <scope>NUCLEOTIDE SEQUENCE</scope>
    <source>
        <strain evidence="4">1611_PpyrPB1</strain>
        <tissue evidence="4">Whole body</tissue>
    </source>
</reference>
<dbReference type="GO" id="GO:0042393">
    <property type="term" value="F:histone binding"/>
    <property type="evidence" value="ECO:0007669"/>
    <property type="project" value="InterPro"/>
</dbReference>
<dbReference type="Proteomes" id="UP000327044">
    <property type="component" value="Unassembled WGS sequence"/>
</dbReference>
<dbReference type="AlphaFoldDB" id="A0A1Y1L591"/>
<dbReference type="EMBL" id="VVIM01001557">
    <property type="protein sequence ID" value="KAB0790287.1"/>
    <property type="molecule type" value="Genomic_DNA"/>
</dbReference>
<evidence type="ECO:0000313" key="5">
    <source>
        <dbReference type="EMBL" id="KAB0799040.1"/>
    </source>
</evidence>
<dbReference type="PANTHER" id="PTHR12766">
    <property type="entry name" value="DEATH DOMAIN-ASSOCIATED PROTEIN 6 DAXX"/>
    <property type="match status" value="1"/>
</dbReference>
<dbReference type="Pfam" id="PF20920">
    <property type="entry name" value="DAXX_hist_bd"/>
    <property type="match status" value="1"/>
</dbReference>
<dbReference type="OrthoDB" id="7492809at2759"/>
<organism evidence="3">
    <name type="scientific">Photinus pyralis</name>
    <name type="common">Common eastern firefly</name>
    <name type="synonym">Lampyris pyralis</name>
    <dbReference type="NCBI Taxonomy" id="7054"/>
    <lineage>
        <taxon>Eukaryota</taxon>
        <taxon>Metazoa</taxon>
        <taxon>Ecdysozoa</taxon>
        <taxon>Arthropoda</taxon>
        <taxon>Hexapoda</taxon>
        <taxon>Insecta</taxon>
        <taxon>Pterygota</taxon>
        <taxon>Neoptera</taxon>
        <taxon>Endopterygota</taxon>
        <taxon>Coleoptera</taxon>
        <taxon>Polyphaga</taxon>
        <taxon>Elateriformia</taxon>
        <taxon>Elateroidea</taxon>
        <taxon>Lampyridae</taxon>
        <taxon>Lampyrinae</taxon>
        <taxon>Photinus</taxon>
    </lineage>
</organism>
<feature type="domain" description="Daxx histone-binding" evidence="2">
    <location>
        <begin position="299"/>
        <end position="380"/>
    </location>
</feature>
<evidence type="ECO:0000313" key="6">
    <source>
        <dbReference type="Proteomes" id="UP000327044"/>
    </source>
</evidence>
<dbReference type="InterPro" id="IPR046426">
    <property type="entry name" value="DAXX_histone-bd_sf"/>
</dbReference>
<dbReference type="Gene3D" id="1.20.58.2170">
    <property type="match status" value="1"/>
</dbReference>
<dbReference type="InterPro" id="IPR046378">
    <property type="entry name" value="DAXX_histone-bd"/>
</dbReference>
<reference evidence="3" key="1">
    <citation type="journal article" date="2016" name="Sci. Rep.">
        <title>Molecular characterization of firefly nuptial gifts: a multi-omics approach sheds light on postcopulatory sexual selection.</title>
        <authorList>
            <person name="Al-Wathiqui N."/>
            <person name="Fallon T.R."/>
            <person name="South A."/>
            <person name="Weng J.K."/>
            <person name="Lewis S.M."/>
        </authorList>
    </citation>
    <scope>NUCLEOTIDE SEQUENCE</scope>
</reference>
<feature type="compositionally biased region" description="Acidic residues" evidence="1">
    <location>
        <begin position="393"/>
        <end position="403"/>
    </location>
</feature>
<name>A0A1Y1L591_PHOPY</name>
<dbReference type="PANTHER" id="PTHR12766:SF7">
    <property type="entry name" value="DEATH DOMAIN-ASSOCIATED PROTEIN 6"/>
    <property type="match status" value="1"/>
</dbReference>
<accession>A0A1Y1L591</accession>
<proteinExistence type="predicted"/>
<keyword evidence="6" id="KW-1185">Reference proteome</keyword>
<evidence type="ECO:0000256" key="1">
    <source>
        <dbReference type="SAM" id="MobiDB-lite"/>
    </source>
</evidence>
<dbReference type="EMBL" id="VVIM01000005">
    <property type="protein sequence ID" value="KAB0799040.1"/>
    <property type="molecule type" value="Genomic_DNA"/>
</dbReference>
<dbReference type="EMBL" id="GEZM01064055">
    <property type="protein sequence ID" value="JAV68843.1"/>
    <property type="molecule type" value="Transcribed_RNA"/>
</dbReference>
<feature type="region of interest" description="Disordered" evidence="1">
    <location>
        <begin position="34"/>
        <end position="53"/>
    </location>
</feature>
<reference evidence="4 6" key="2">
    <citation type="journal article" date="2018" name="Elife">
        <title>Firefly genomes illuminate parallel origins of bioluminescence in beetles.</title>
        <authorList>
            <person name="Fallon T.R."/>
            <person name="Lower S.E."/>
            <person name="Chang C.H."/>
            <person name="Bessho-Uehara M."/>
            <person name="Martin G.J."/>
            <person name="Bewick A.J."/>
            <person name="Behringer M."/>
            <person name="Debat H.J."/>
            <person name="Wong I."/>
            <person name="Day J.C."/>
            <person name="Suvorov A."/>
            <person name="Silva C.J."/>
            <person name="Stanger-Hall K.F."/>
            <person name="Hall D.W."/>
            <person name="Schmitz R.J."/>
            <person name="Nelson D.R."/>
            <person name="Lewis S.M."/>
            <person name="Shigenobu S."/>
            <person name="Bybee S.M."/>
            <person name="Larracuente A.M."/>
            <person name="Oba Y."/>
            <person name="Weng J.K."/>
        </authorList>
    </citation>
    <scope>NUCLEOTIDE SEQUENCE [LARGE SCALE GENOMIC DNA]</scope>
    <source>
        <strain evidence="4">1611_PpyrPB1</strain>
        <tissue evidence="4">Whole body</tissue>
    </source>
</reference>
<dbReference type="GO" id="GO:0016605">
    <property type="term" value="C:PML body"/>
    <property type="evidence" value="ECO:0007669"/>
    <property type="project" value="TreeGrafter"/>
</dbReference>
<dbReference type="GO" id="GO:0050681">
    <property type="term" value="F:nuclear androgen receptor binding"/>
    <property type="evidence" value="ECO:0007669"/>
    <property type="project" value="TreeGrafter"/>
</dbReference>